<dbReference type="EMBL" id="MCGO01000048">
    <property type="protein sequence ID" value="ORY37822.1"/>
    <property type="molecule type" value="Genomic_DNA"/>
</dbReference>
<name>A0A1Y2BST9_9FUNG</name>
<dbReference type="PROSITE" id="PS50181">
    <property type="entry name" value="FBOX"/>
    <property type="match status" value="1"/>
</dbReference>
<dbReference type="Proteomes" id="UP000193642">
    <property type="component" value="Unassembled WGS sequence"/>
</dbReference>
<comment type="caution">
    <text evidence="2">The sequence shown here is derived from an EMBL/GenBank/DDBJ whole genome shotgun (WGS) entry which is preliminary data.</text>
</comment>
<protein>
    <recommendedName>
        <fullName evidence="1">F-box domain-containing protein</fullName>
    </recommendedName>
</protein>
<evidence type="ECO:0000313" key="3">
    <source>
        <dbReference type="Proteomes" id="UP000193642"/>
    </source>
</evidence>
<keyword evidence="3" id="KW-1185">Reference proteome</keyword>
<dbReference type="AlphaFoldDB" id="A0A1Y2BST9"/>
<dbReference type="SUPFAM" id="SSF81383">
    <property type="entry name" value="F-box domain"/>
    <property type="match status" value="1"/>
</dbReference>
<evidence type="ECO:0000313" key="2">
    <source>
        <dbReference type="EMBL" id="ORY37822.1"/>
    </source>
</evidence>
<proteinExistence type="predicted"/>
<evidence type="ECO:0000259" key="1">
    <source>
        <dbReference type="PROSITE" id="PS50181"/>
    </source>
</evidence>
<sequence length="685" mass="78244">MAPRKKKAAAAQVPKGASSPGPGICGLPTELFDEICVYLRSVDVLNLGCANKRLASLTTSDSRIWTVLYQSMGYPPIPDAASHLITTKSLLTVASRVGCAYCPTKSKQVNWRTIQRVCSKCISKVKYVPSIVPGEEFDLWAERMRKAGSMSEADRRAHLAGIRAQRRRDIISRFAAINPAITESILVECNAFERASEIATPLTNRIFSNLVRSAADDIKASRVSKSQKEWYLQLHAEAMDGVPEVWSNYMNGHTLICNCSTRFSDDERMYYARFQRLILVFLKDYAWNESFPAFNSTPYLEDIRKIVRAPYERFMKAENDLLTRFPHLEPTLVTLKGSVSFMSSLVTKFQSKTASVTDYEEFVERTVRSDRLNAIMPDATIVFTPEFKIHELGATEWFKRNTHFFDYKLLGWDQEATKQSWDEWMRTMTARQASVFRHIVTKCNPELLQNEPDRFYGGLNEEMILYENSPQQLLLADLDIRAVCIVREDLSGIWLPSYLPRSYRFRNASDLALQAVKEISAAPDEYDETKLFEACSGFFNQACLMGACNDDVVEEKYFSSIGKDFTTGFYDFSDAEMQNWKLTVRQRVMAVFEEMDPVHKQRARFQCHTLISKEIRGEGDAKNFENARSLLEYLLPTNAEFNAKEAIRKFGSYLNQVVDDYFPNYDSDDWSGYESDEPGPGCSVM</sequence>
<dbReference type="InterPro" id="IPR001810">
    <property type="entry name" value="F-box_dom"/>
</dbReference>
<feature type="domain" description="F-box" evidence="1">
    <location>
        <begin position="21"/>
        <end position="68"/>
    </location>
</feature>
<accession>A0A1Y2BST9</accession>
<dbReference type="InterPro" id="IPR036047">
    <property type="entry name" value="F-box-like_dom_sf"/>
</dbReference>
<organism evidence="2 3">
    <name type="scientific">Rhizoclosmatium globosum</name>
    <dbReference type="NCBI Taxonomy" id="329046"/>
    <lineage>
        <taxon>Eukaryota</taxon>
        <taxon>Fungi</taxon>
        <taxon>Fungi incertae sedis</taxon>
        <taxon>Chytridiomycota</taxon>
        <taxon>Chytridiomycota incertae sedis</taxon>
        <taxon>Chytridiomycetes</taxon>
        <taxon>Chytridiales</taxon>
        <taxon>Chytriomycetaceae</taxon>
        <taxon>Rhizoclosmatium</taxon>
    </lineage>
</organism>
<gene>
    <name evidence="2" type="ORF">BCR33DRAFT_721304</name>
</gene>
<reference evidence="2 3" key="1">
    <citation type="submission" date="2016-07" db="EMBL/GenBank/DDBJ databases">
        <title>Pervasive Adenine N6-methylation of Active Genes in Fungi.</title>
        <authorList>
            <consortium name="DOE Joint Genome Institute"/>
            <person name="Mondo S.J."/>
            <person name="Dannebaum R.O."/>
            <person name="Kuo R.C."/>
            <person name="Labutti K."/>
            <person name="Haridas S."/>
            <person name="Kuo A."/>
            <person name="Salamov A."/>
            <person name="Ahrendt S.R."/>
            <person name="Lipzen A."/>
            <person name="Sullivan W."/>
            <person name="Andreopoulos W.B."/>
            <person name="Clum A."/>
            <person name="Lindquist E."/>
            <person name="Daum C."/>
            <person name="Ramamoorthy G.K."/>
            <person name="Gryganskyi A."/>
            <person name="Culley D."/>
            <person name="Magnuson J.K."/>
            <person name="James T.Y."/>
            <person name="O'Malley M.A."/>
            <person name="Stajich J.E."/>
            <person name="Spatafora J.W."/>
            <person name="Visel A."/>
            <person name="Grigoriev I.V."/>
        </authorList>
    </citation>
    <scope>NUCLEOTIDE SEQUENCE [LARGE SCALE GENOMIC DNA]</scope>
    <source>
        <strain evidence="2 3">JEL800</strain>
    </source>
</reference>
<dbReference type="OrthoDB" id="10302177at2759"/>